<accession>A0ABU2AE17</accession>
<protein>
    <recommendedName>
        <fullName evidence="5">Peptidase C13 family protein</fullName>
    </recommendedName>
</protein>
<evidence type="ECO:0000313" key="4">
    <source>
        <dbReference type="Proteomes" id="UP001180825"/>
    </source>
</evidence>
<feature type="transmembrane region" description="Helical" evidence="2">
    <location>
        <begin position="189"/>
        <end position="210"/>
    </location>
</feature>
<feature type="transmembrane region" description="Helical" evidence="2">
    <location>
        <begin position="58"/>
        <end position="79"/>
    </location>
</feature>
<keyword evidence="2" id="KW-0812">Transmembrane</keyword>
<reference evidence="3 4" key="1">
    <citation type="submission" date="2023-07" db="EMBL/GenBank/DDBJ databases">
        <title>Sorghum-associated microbial communities from plants grown in Nebraska, USA.</title>
        <authorList>
            <person name="Schachtman D."/>
        </authorList>
    </citation>
    <scope>NUCLEOTIDE SEQUENCE [LARGE SCALE GENOMIC DNA]</scope>
    <source>
        <strain evidence="3 4">BE316</strain>
    </source>
</reference>
<dbReference type="Gene3D" id="3.40.50.1460">
    <property type="match status" value="1"/>
</dbReference>
<dbReference type="EMBL" id="JAVDXV010000010">
    <property type="protein sequence ID" value="MDR7335451.1"/>
    <property type="molecule type" value="Genomic_DNA"/>
</dbReference>
<sequence>MDEEQGLPDAPEAAADMPQAPAGVTPPARRGGLAWLREGARVLAFRPPRWDGLQARPLTLAVLVLASYPIALVMQRALMDGEPRFLWNGILAGWVGTAAWAWLCWVVVRSRTAAVGPATLLAVSAAAGLVLNAIGGVAVLALRAAWGPGDDWPAALSWAVWLTPLSWAALMQAVLLWREAGTRAARAVLLMVLPIPWLVGGWLAPVSFWWSEPPADAEASFAGLPLTDEIVAAQSELLDEALAQLPAPQPGRINVYGLTYAPYASEDVFMRESATVAKTMRERFGAGMVELVVNPATAASLPWATPLNLRHSIARIAARMDRERDVLILHLTSHGGADGRLATETWPLQTEPMTPQLLKRWLDEAGVRWRVVSVSACYSGSWVEPLAGDGTLVMTAADADHTSYGCGRKSELTFFGRAMYAEELRRTLSFTDAHAAARNAIEVREQEAGKSDGYSNPQLRMGEAIRPVLQRLERELGG</sequence>
<dbReference type="Proteomes" id="UP001180825">
    <property type="component" value="Unassembled WGS sequence"/>
</dbReference>
<keyword evidence="2" id="KW-1133">Transmembrane helix</keyword>
<dbReference type="InterPro" id="IPR001096">
    <property type="entry name" value="Peptidase_C13"/>
</dbReference>
<feature type="transmembrane region" description="Helical" evidence="2">
    <location>
        <begin position="120"/>
        <end position="146"/>
    </location>
</feature>
<feature type="transmembrane region" description="Helical" evidence="2">
    <location>
        <begin position="158"/>
        <end position="177"/>
    </location>
</feature>
<feature type="region of interest" description="Disordered" evidence="1">
    <location>
        <begin position="1"/>
        <end position="26"/>
    </location>
</feature>
<dbReference type="Pfam" id="PF01650">
    <property type="entry name" value="Peptidase_C13"/>
    <property type="match status" value="1"/>
</dbReference>
<evidence type="ECO:0000313" key="3">
    <source>
        <dbReference type="EMBL" id="MDR7335451.1"/>
    </source>
</evidence>
<gene>
    <name evidence="3" type="ORF">J2X21_004616</name>
</gene>
<keyword evidence="4" id="KW-1185">Reference proteome</keyword>
<feature type="transmembrane region" description="Helical" evidence="2">
    <location>
        <begin position="85"/>
        <end position="108"/>
    </location>
</feature>
<keyword evidence="2" id="KW-0472">Membrane</keyword>
<evidence type="ECO:0000256" key="2">
    <source>
        <dbReference type="SAM" id="Phobius"/>
    </source>
</evidence>
<comment type="caution">
    <text evidence="3">The sequence shown here is derived from an EMBL/GenBank/DDBJ whole genome shotgun (WGS) entry which is preliminary data.</text>
</comment>
<evidence type="ECO:0000256" key="1">
    <source>
        <dbReference type="SAM" id="MobiDB-lite"/>
    </source>
</evidence>
<name>A0ABU2AE17_9BURK</name>
<evidence type="ECO:0008006" key="5">
    <source>
        <dbReference type="Google" id="ProtNLM"/>
    </source>
</evidence>
<proteinExistence type="predicted"/>
<dbReference type="RefSeq" id="WP_310332456.1">
    <property type="nucleotide sequence ID" value="NZ_JAVDXV010000010.1"/>
</dbReference>
<organism evidence="3 4">
    <name type="scientific">Roseateles asaccharophilus</name>
    <dbReference type="NCBI Taxonomy" id="582607"/>
    <lineage>
        <taxon>Bacteria</taxon>
        <taxon>Pseudomonadati</taxon>
        <taxon>Pseudomonadota</taxon>
        <taxon>Betaproteobacteria</taxon>
        <taxon>Burkholderiales</taxon>
        <taxon>Sphaerotilaceae</taxon>
        <taxon>Roseateles</taxon>
    </lineage>
</organism>